<dbReference type="EMBL" id="CP060716">
    <property type="protein sequence ID" value="QNN63967.1"/>
    <property type="molecule type" value="Genomic_DNA"/>
</dbReference>
<dbReference type="SUPFAM" id="SSF54427">
    <property type="entry name" value="NTF2-like"/>
    <property type="match status" value="1"/>
</dbReference>
<dbReference type="InterPro" id="IPR048469">
    <property type="entry name" value="YchJ-like_M"/>
</dbReference>
<organism evidence="2 3">
    <name type="scientific">Leucobacter denitrificans</name>
    <dbReference type="NCBI Taxonomy" id="683042"/>
    <lineage>
        <taxon>Bacteria</taxon>
        <taxon>Bacillati</taxon>
        <taxon>Actinomycetota</taxon>
        <taxon>Actinomycetes</taxon>
        <taxon>Micrococcales</taxon>
        <taxon>Microbacteriaceae</taxon>
        <taxon>Leucobacter</taxon>
    </lineage>
</organism>
<proteinExistence type="predicted"/>
<sequence length="91" mass="10670">MRSRYSAFALGLRDYLLETWHASTRPEELELDPEIRWLRLIVESTEQGGPFDTEGTVTFTAIGRGEDGRFEQHERSRFVREGGRWFYVDGE</sequence>
<feature type="domain" description="YchJ-like middle NTF2-like" evidence="1">
    <location>
        <begin position="1"/>
        <end position="90"/>
    </location>
</feature>
<dbReference type="Pfam" id="PF17775">
    <property type="entry name" value="YchJ_M-like"/>
    <property type="match status" value="1"/>
</dbReference>
<reference evidence="2 3" key="1">
    <citation type="submission" date="2020-08" db="EMBL/GenBank/DDBJ databases">
        <title>Genome sequence of Leucobacter denitrificans KACC 14055T.</title>
        <authorList>
            <person name="Hyun D.-W."/>
            <person name="Bae J.-W."/>
        </authorList>
    </citation>
    <scope>NUCLEOTIDE SEQUENCE [LARGE SCALE GENOMIC DNA]</scope>
    <source>
        <strain evidence="2 3">KACC 14055</strain>
    </source>
</reference>
<dbReference type="Gene3D" id="3.10.450.50">
    <property type="match status" value="1"/>
</dbReference>
<evidence type="ECO:0000313" key="2">
    <source>
        <dbReference type="EMBL" id="QNN63967.1"/>
    </source>
</evidence>
<evidence type="ECO:0000259" key="1">
    <source>
        <dbReference type="Pfam" id="PF17775"/>
    </source>
</evidence>
<accession>A0A7G9S7Z2</accession>
<dbReference type="Proteomes" id="UP000515934">
    <property type="component" value="Chromosome"/>
</dbReference>
<dbReference type="AlphaFoldDB" id="A0A7G9S7Z2"/>
<keyword evidence="3" id="KW-1185">Reference proteome</keyword>
<evidence type="ECO:0000313" key="3">
    <source>
        <dbReference type="Proteomes" id="UP000515934"/>
    </source>
</evidence>
<protein>
    <submittedName>
        <fullName evidence="2">Zinc chelation protein SecC</fullName>
    </submittedName>
</protein>
<dbReference type="InterPro" id="IPR032710">
    <property type="entry name" value="NTF2-like_dom_sf"/>
</dbReference>
<name>A0A7G9S7Z2_9MICO</name>
<dbReference type="KEGG" id="ldn:H9L06_07460"/>
<gene>
    <name evidence="2" type="ORF">H9L06_07460</name>
</gene>